<keyword evidence="1" id="KW-0812">Transmembrane</keyword>
<evidence type="ECO:0000313" key="2">
    <source>
        <dbReference type="EMBL" id="MBA5637043.1"/>
    </source>
</evidence>
<evidence type="ECO:0008006" key="4">
    <source>
        <dbReference type="Google" id="ProtNLM"/>
    </source>
</evidence>
<accession>A0A7W2ER01</accession>
<organism evidence="2 3">
    <name type="scientific">Rugamonas brunnea</name>
    <dbReference type="NCBI Taxonomy" id="2758569"/>
    <lineage>
        <taxon>Bacteria</taxon>
        <taxon>Pseudomonadati</taxon>
        <taxon>Pseudomonadota</taxon>
        <taxon>Betaproteobacteria</taxon>
        <taxon>Burkholderiales</taxon>
        <taxon>Oxalobacteraceae</taxon>
        <taxon>Telluria group</taxon>
        <taxon>Rugamonas</taxon>
    </lineage>
</organism>
<reference evidence="2 3" key="1">
    <citation type="submission" date="2020-07" db="EMBL/GenBank/DDBJ databases">
        <title>Novel species isolated from subtropical streams in China.</title>
        <authorList>
            <person name="Lu H."/>
        </authorList>
    </citation>
    <scope>NUCLEOTIDE SEQUENCE [LARGE SCALE GENOMIC DNA]</scope>
    <source>
        <strain evidence="2 3">LX20W</strain>
    </source>
</reference>
<feature type="transmembrane region" description="Helical" evidence="1">
    <location>
        <begin position="37"/>
        <end position="57"/>
    </location>
</feature>
<keyword evidence="3" id="KW-1185">Reference proteome</keyword>
<feature type="transmembrane region" description="Helical" evidence="1">
    <location>
        <begin position="77"/>
        <end position="98"/>
    </location>
</feature>
<proteinExistence type="predicted"/>
<keyword evidence="1" id="KW-1133">Transmembrane helix</keyword>
<gene>
    <name evidence="2" type="ORF">H3H37_08240</name>
</gene>
<evidence type="ECO:0000256" key="1">
    <source>
        <dbReference type="SAM" id="Phobius"/>
    </source>
</evidence>
<dbReference type="AlphaFoldDB" id="A0A7W2ER01"/>
<sequence length="152" mass="15883">MAMPDEQDGWDALARRLREKRAQLAAFNHKASARGAGLTNTGIVASALAAVLTAAPALGGLRLTQALGSAGANSPSWRILCAVASLCSLVAAIATNLLRSHDIAARLAKAQAVDARLEGLELLVELRQLSLKDATERYESAIPEVAFIASEP</sequence>
<protein>
    <recommendedName>
        <fullName evidence="4">SLATT domain-containing protein</fullName>
    </recommendedName>
</protein>
<name>A0A7W2ER01_9BURK</name>
<dbReference type="EMBL" id="JACEZT010000004">
    <property type="protein sequence ID" value="MBA5637043.1"/>
    <property type="molecule type" value="Genomic_DNA"/>
</dbReference>
<keyword evidence="1" id="KW-0472">Membrane</keyword>
<evidence type="ECO:0000313" key="3">
    <source>
        <dbReference type="Proteomes" id="UP000534388"/>
    </source>
</evidence>
<comment type="caution">
    <text evidence="2">The sequence shown here is derived from an EMBL/GenBank/DDBJ whole genome shotgun (WGS) entry which is preliminary data.</text>
</comment>
<dbReference type="RefSeq" id="WP_182161293.1">
    <property type="nucleotide sequence ID" value="NZ_JACEZT010000004.1"/>
</dbReference>
<dbReference type="Proteomes" id="UP000534388">
    <property type="component" value="Unassembled WGS sequence"/>
</dbReference>